<proteinExistence type="inferred from homology"/>
<dbReference type="GO" id="GO:0032259">
    <property type="term" value="P:methylation"/>
    <property type="evidence" value="ECO:0007669"/>
    <property type="project" value="UniProtKB-KW"/>
</dbReference>
<dbReference type="EC" id="2.1.1.113" evidence="2"/>
<organism evidence="8 9">
    <name type="scientific">Capnocytophaga ochracea</name>
    <dbReference type="NCBI Taxonomy" id="1018"/>
    <lineage>
        <taxon>Bacteria</taxon>
        <taxon>Pseudomonadati</taxon>
        <taxon>Bacteroidota</taxon>
        <taxon>Flavobacteriia</taxon>
        <taxon>Flavobacteriales</taxon>
        <taxon>Flavobacteriaceae</taxon>
        <taxon>Capnocytophaga</taxon>
    </lineage>
</organism>
<sequence>MHKEYRFIDCTEKYHSVMQFDKNKNVFVHRWYPFVEGYSKEFIEDILEELPFVPTCALEPFCGSGTTPVELQNHGIKCYSFEVSPFMHLLSIVKLGRNYNVDTFEHYVKAVTKKLYHTNKNIRRIESLPFGNTIVKRDQSKKWNFHDPAIDSILDIRHAIRTIVDNDDYKNLFIIALASIIIQASNMFRNGKCLSYKKGWRNRIFSRKEIHNFFLDKLNSIFAEDIRIISNQNSSVHNSKICYLGDVRKNINQVPDGKVDLIITSPPYLNSRDYTDIYMLELKVLQLINSYEELRELRKHTLRSHVQVPYDKILPIENERLRNSILAMSNKELDTWNHDIINMICAYFEDMQLLFSEFAKKMHKGGVIYFNVANSAYYGVEVPVDYIIADIAESCGFKVREIRKARDLKTSPQQSDKIGKLRESVIVIDYK</sequence>
<evidence type="ECO:0000256" key="3">
    <source>
        <dbReference type="ARBA" id="ARBA00022603"/>
    </source>
</evidence>
<keyword evidence="6" id="KW-0680">Restriction system</keyword>
<evidence type="ECO:0000256" key="6">
    <source>
        <dbReference type="ARBA" id="ARBA00022747"/>
    </source>
</evidence>
<protein>
    <recommendedName>
        <fullName evidence="2">site-specific DNA-methyltransferase (cytosine-N(4)-specific)</fullName>
        <ecNumber evidence="2">2.1.1.113</ecNumber>
    </recommendedName>
</protein>
<dbReference type="Gene3D" id="3.40.50.150">
    <property type="entry name" value="Vaccinia Virus protein VP39"/>
    <property type="match status" value="2"/>
</dbReference>
<comment type="similarity">
    <text evidence="1">Belongs to the N(4)/N(6)-methyltransferase family. N(4) subfamily.</text>
</comment>
<comment type="caution">
    <text evidence="8">The sequence shown here is derived from an EMBL/GenBank/DDBJ whole genome shotgun (WGS) entry which is preliminary data.</text>
</comment>
<dbReference type="GO" id="GO:0015667">
    <property type="term" value="F:site-specific DNA-methyltransferase (cytosine-N4-specific) activity"/>
    <property type="evidence" value="ECO:0007669"/>
    <property type="project" value="UniProtKB-EC"/>
</dbReference>
<evidence type="ECO:0000313" key="9">
    <source>
        <dbReference type="Proteomes" id="UP000276733"/>
    </source>
</evidence>
<keyword evidence="3 8" id="KW-0489">Methyltransferase</keyword>
<evidence type="ECO:0000313" key="8">
    <source>
        <dbReference type="EMBL" id="VDG81197.1"/>
    </source>
</evidence>
<evidence type="ECO:0000256" key="7">
    <source>
        <dbReference type="ARBA" id="ARBA00049120"/>
    </source>
</evidence>
<evidence type="ECO:0000256" key="1">
    <source>
        <dbReference type="ARBA" id="ARBA00010203"/>
    </source>
</evidence>
<evidence type="ECO:0000256" key="4">
    <source>
        <dbReference type="ARBA" id="ARBA00022679"/>
    </source>
</evidence>
<gene>
    <name evidence="8" type="ORF">NCTC11458_00481</name>
</gene>
<reference evidence="8 9" key="1">
    <citation type="submission" date="2018-11" db="EMBL/GenBank/DDBJ databases">
        <authorList>
            <consortium name="Pathogen Informatics"/>
        </authorList>
    </citation>
    <scope>NUCLEOTIDE SEQUENCE [LARGE SCALE GENOMIC DNA]</scope>
    <source>
        <strain evidence="8 9">NCTC11458</strain>
    </source>
</reference>
<keyword evidence="5" id="KW-0949">S-adenosyl-L-methionine</keyword>
<dbReference type="InterPro" id="IPR029063">
    <property type="entry name" value="SAM-dependent_MTases_sf"/>
</dbReference>
<dbReference type="REBASE" id="421845">
    <property type="entry name" value="M.Cla11458ORF481P"/>
</dbReference>
<evidence type="ECO:0000256" key="2">
    <source>
        <dbReference type="ARBA" id="ARBA00012185"/>
    </source>
</evidence>
<dbReference type="RefSeq" id="WP_009420976.1">
    <property type="nucleotide sequence ID" value="NZ_UYIQ01000001.1"/>
</dbReference>
<dbReference type="GO" id="GO:0003677">
    <property type="term" value="F:DNA binding"/>
    <property type="evidence" value="ECO:0007669"/>
    <property type="project" value="InterPro"/>
</dbReference>
<dbReference type="GO" id="GO:0009307">
    <property type="term" value="P:DNA restriction-modification system"/>
    <property type="evidence" value="ECO:0007669"/>
    <property type="project" value="UniProtKB-KW"/>
</dbReference>
<dbReference type="AlphaFoldDB" id="A0A7Z9C9T4"/>
<dbReference type="InterPro" id="IPR017985">
    <property type="entry name" value="MeTrfase_CN4_CS"/>
</dbReference>
<name>A0A7Z9C9T4_CAPOC</name>
<dbReference type="EMBL" id="UYIQ01000001">
    <property type="protein sequence ID" value="VDG81197.1"/>
    <property type="molecule type" value="Genomic_DNA"/>
</dbReference>
<dbReference type="SUPFAM" id="SSF53335">
    <property type="entry name" value="S-adenosyl-L-methionine-dependent methyltransferases"/>
    <property type="match status" value="2"/>
</dbReference>
<evidence type="ECO:0000256" key="5">
    <source>
        <dbReference type="ARBA" id="ARBA00022691"/>
    </source>
</evidence>
<comment type="catalytic activity">
    <reaction evidence="7">
        <text>a 2'-deoxycytidine in DNA + S-adenosyl-L-methionine = an N(4)-methyl-2'-deoxycytidine in DNA + S-adenosyl-L-homocysteine + H(+)</text>
        <dbReference type="Rhea" id="RHEA:16857"/>
        <dbReference type="Rhea" id="RHEA-COMP:11369"/>
        <dbReference type="Rhea" id="RHEA-COMP:13674"/>
        <dbReference type="ChEBI" id="CHEBI:15378"/>
        <dbReference type="ChEBI" id="CHEBI:57856"/>
        <dbReference type="ChEBI" id="CHEBI:59789"/>
        <dbReference type="ChEBI" id="CHEBI:85452"/>
        <dbReference type="ChEBI" id="CHEBI:137933"/>
        <dbReference type="EC" id="2.1.1.113"/>
    </reaction>
</comment>
<dbReference type="PROSITE" id="PS00093">
    <property type="entry name" value="N4_MTASE"/>
    <property type="match status" value="1"/>
</dbReference>
<dbReference type="Proteomes" id="UP000276733">
    <property type="component" value="Unassembled WGS sequence"/>
</dbReference>
<keyword evidence="4" id="KW-0808">Transferase</keyword>
<accession>A0A7Z9C9T4</accession>